<comment type="caution">
    <text evidence="2">The sequence shown here is derived from an EMBL/GenBank/DDBJ whole genome shotgun (WGS) entry which is preliminary data.</text>
</comment>
<protein>
    <submittedName>
        <fullName evidence="2">Uncharacterized protein</fullName>
    </submittedName>
</protein>
<proteinExistence type="predicted"/>
<evidence type="ECO:0000313" key="2">
    <source>
        <dbReference type="EMBL" id="GAA2128719.1"/>
    </source>
</evidence>
<sequence length="505" mass="53168">MSNGKIVAPMLAQQAVPSAVSQAGLTHAAGSAATHSAAHSAGVAAAHTGHAAATAGMHGLATAATVAGTAVLAVGLAATAVVMTRAAMGGLRDFGESILADAAQWEQQCAAAQEWQQAVLAVVDVNARLAAVLAAGSRLDGGPGPDLPGPLDPAGRAVAELRRWCAETERRLDEAERRQAGRVIDAGMGELARRGTWRADAAADGLVRWAEQARRWEAESARVEALAAASGRGGERGDREKTATVDRILGRILPKASPEEAATLLEAAGKALSTRNAAAASSWLGELRARERQVDAAVRRRRAAIEDATRFLAGLRLDRISPELYPAGLTAPFADVVERLEAVAAGREPLTSELRMRAEDALLHMRDIADQSLVTETLAAACVRLGYTVRRGDGAALMNLTRPEWDGDEVRFELAEGQVVATFGDGPAGDPATVVNAERLRRWRDDFDCVRGDVEALGLEMTLLGVVEPHGTATETAAPAGSNRRGDEEGRGRKRPQARERKRPR</sequence>
<keyword evidence="3" id="KW-1185">Reference proteome</keyword>
<evidence type="ECO:0000256" key="1">
    <source>
        <dbReference type="SAM" id="MobiDB-lite"/>
    </source>
</evidence>
<gene>
    <name evidence="2" type="ORF">GCM10009727_19540</name>
</gene>
<dbReference type="RefSeq" id="WP_344263847.1">
    <property type="nucleotide sequence ID" value="NZ_BAAAMR010000012.1"/>
</dbReference>
<feature type="compositionally biased region" description="Basic residues" evidence="1">
    <location>
        <begin position="492"/>
        <end position="505"/>
    </location>
</feature>
<name>A0ABN2YMZ0_9ACTN</name>
<dbReference type="EMBL" id="BAAAMR010000012">
    <property type="protein sequence ID" value="GAA2128719.1"/>
    <property type="molecule type" value="Genomic_DNA"/>
</dbReference>
<feature type="region of interest" description="Disordered" evidence="1">
    <location>
        <begin position="470"/>
        <end position="505"/>
    </location>
</feature>
<accession>A0ABN2YMZ0</accession>
<organism evidence="2 3">
    <name type="scientific">Actinomadura napierensis</name>
    <dbReference type="NCBI Taxonomy" id="267854"/>
    <lineage>
        <taxon>Bacteria</taxon>
        <taxon>Bacillati</taxon>
        <taxon>Actinomycetota</taxon>
        <taxon>Actinomycetes</taxon>
        <taxon>Streptosporangiales</taxon>
        <taxon>Thermomonosporaceae</taxon>
        <taxon>Actinomadura</taxon>
    </lineage>
</organism>
<dbReference type="Proteomes" id="UP001501020">
    <property type="component" value="Unassembled WGS sequence"/>
</dbReference>
<evidence type="ECO:0000313" key="3">
    <source>
        <dbReference type="Proteomes" id="UP001501020"/>
    </source>
</evidence>
<reference evidence="2 3" key="1">
    <citation type="journal article" date="2019" name="Int. J. Syst. Evol. Microbiol.">
        <title>The Global Catalogue of Microorganisms (GCM) 10K type strain sequencing project: providing services to taxonomists for standard genome sequencing and annotation.</title>
        <authorList>
            <consortium name="The Broad Institute Genomics Platform"/>
            <consortium name="The Broad Institute Genome Sequencing Center for Infectious Disease"/>
            <person name="Wu L."/>
            <person name="Ma J."/>
        </authorList>
    </citation>
    <scope>NUCLEOTIDE SEQUENCE [LARGE SCALE GENOMIC DNA]</scope>
    <source>
        <strain evidence="2 3">JCM 13850</strain>
    </source>
</reference>